<reference evidence="5 7" key="1">
    <citation type="submission" date="2015-06" db="EMBL/GenBank/DDBJ databases">
        <title>The Genome Sequence of Enterococcus hirae 88EA1.</title>
        <authorList>
            <consortium name="The Broad Institute Genomics Platform"/>
            <consortium name="The Broad Institute Genome Sequencing Center for Infectious Disease"/>
            <person name="Earl A.M."/>
            <person name="Van Tyne D."/>
            <person name="Lebreton F."/>
            <person name="Saavedra J.T."/>
            <person name="Gilmore M.S."/>
            <person name="Manson McGuire A."/>
            <person name="Clock S."/>
            <person name="Crupain M."/>
            <person name="Rangan U."/>
            <person name="Young S."/>
            <person name="Abouelleil A."/>
            <person name="Cao P."/>
            <person name="Chapman S.B."/>
            <person name="Griggs A."/>
            <person name="Priest M."/>
            <person name="Shea T."/>
            <person name="Wortman J."/>
            <person name="Nusbaum C."/>
            <person name="Birren B."/>
        </authorList>
    </citation>
    <scope>NUCLEOTIDE SEQUENCE [LARGE SCALE GENOMIC DNA]</scope>
    <source>
        <strain evidence="5 7">88EA1</strain>
    </source>
</reference>
<evidence type="ECO:0000313" key="5">
    <source>
        <dbReference type="EMBL" id="RBT71023.1"/>
    </source>
</evidence>
<dbReference type="FunFam" id="3.40.50.300:FF:000042">
    <property type="entry name" value="Maltose/maltodextrin ABC transporter, ATP-binding protein"/>
    <property type="match status" value="1"/>
</dbReference>
<dbReference type="InterPro" id="IPR027417">
    <property type="entry name" value="P-loop_NTPase"/>
</dbReference>
<sequence>MIEVINLKKVFDNGFEALKSVDFQIEKGDLVCLLGPSGCGKSTILNLIAGLLSPSHGDIRFSGESVVRTEPKDRNIGFVFQNYALYPHMTVVENIMFPLTVGENKIKKAEAKKISQEYMKLTNIEELQDKKPGTLSGGQQQRVAITRALVQKPEVLLLDEPLSNLDARLRLKIREEIRRLVKEVGITTIFVTHDQEEALSISDKIILLNEGVIQQNDIPQNLYLDPANLFVANFIGNPIINTLPVEVNVREGKISHTDFQIPLTKLESAQLRKPLVDGKYILGIRPEDVFPTTNGLFEVQVSGVELIGREQILNFSLAAKRLKSIVSIEKLIEEDTVLSFDFQYHKMFLFDEEGERVY</sequence>
<evidence type="ECO:0000256" key="1">
    <source>
        <dbReference type="ARBA" id="ARBA00022448"/>
    </source>
</evidence>
<keyword evidence="1" id="KW-0813">Transport</keyword>
<proteinExistence type="predicted"/>
<dbReference type="PANTHER" id="PTHR43875">
    <property type="entry name" value="MALTODEXTRIN IMPORT ATP-BINDING PROTEIN MSMX"/>
    <property type="match status" value="1"/>
</dbReference>
<dbReference type="GO" id="GO:0005524">
    <property type="term" value="F:ATP binding"/>
    <property type="evidence" value="ECO:0007669"/>
    <property type="project" value="UniProtKB-KW"/>
</dbReference>
<dbReference type="InterPro" id="IPR003593">
    <property type="entry name" value="AAA+_ATPase"/>
</dbReference>
<protein>
    <submittedName>
        <fullName evidence="6">ABC transporter ATP-binding protein</fullName>
        <ecNumber evidence="6">3.6.3.19</ecNumber>
    </submittedName>
</protein>
<dbReference type="Gene3D" id="2.40.50.100">
    <property type="match status" value="1"/>
</dbReference>
<evidence type="ECO:0000313" key="8">
    <source>
        <dbReference type="Proteomes" id="UP000352698"/>
    </source>
</evidence>
<gene>
    <name evidence="6" type="primary">malK</name>
    <name evidence="5" type="ORF">EB03_00056</name>
    <name evidence="6" type="ORF">NCTC12204_00633</name>
</gene>
<dbReference type="STRING" id="1354.A6P53_02730"/>
<dbReference type="GO" id="GO:0055052">
    <property type="term" value="C:ATP-binding cassette (ABC) transporter complex, substrate-binding subunit-containing"/>
    <property type="evidence" value="ECO:0007669"/>
    <property type="project" value="TreeGrafter"/>
</dbReference>
<evidence type="ECO:0000313" key="6">
    <source>
        <dbReference type="EMBL" id="VTQ60561.1"/>
    </source>
</evidence>
<dbReference type="InterPro" id="IPR012340">
    <property type="entry name" value="NA-bd_OB-fold"/>
</dbReference>
<keyword evidence="2" id="KW-0547">Nucleotide-binding</keyword>
<dbReference type="EMBL" id="CABEEP010000001">
    <property type="protein sequence ID" value="VTQ60561.1"/>
    <property type="molecule type" value="Genomic_DNA"/>
</dbReference>
<evidence type="ECO:0000259" key="4">
    <source>
        <dbReference type="PROSITE" id="PS50893"/>
    </source>
</evidence>
<dbReference type="GO" id="GO:0140359">
    <property type="term" value="F:ABC-type transporter activity"/>
    <property type="evidence" value="ECO:0007669"/>
    <property type="project" value="UniProtKB-ARBA"/>
</dbReference>
<dbReference type="Proteomes" id="UP000253498">
    <property type="component" value="Unassembled WGS sequence"/>
</dbReference>
<dbReference type="Pfam" id="PF00005">
    <property type="entry name" value="ABC_tran"/>
    <property type="match status" value="1"/>
</dbReference>
<keyword evidence="6" id="KW-0378">Hydrolase</keyword>
<feature type="domain" description="ABC transporter" evidence="4">
    <location>
        <begin position="2"/>
        <end position="235"/>
    </location>
</feature>
<dbReference type="SUPFAM" id="SSF50331">
    <property type="entry name" value="MOP-like"/>
    <property type="match status" value="1"/>
</dbReference>
<name>A0A1V8XD30_ENTHR</name>
<evidence type="ECO:0000313" key="7">
    <source>
        <dbReference type="Proteomes" id="UP000253498"/>
    </source>
</evidence>
<accession>A0A1V8XD30</accession>
<dbReference type="InterPro" id="IPR008995">
    <property type="entry name" value="Mo/tungstate-bd_C_term_dom"/>
</dbReference>
<dbReference type="PROSITE" id="PS50893">
    <property type="entry name" value="ABC_TRANSPORTER_2"/>
    <property type="match status" value="1"/>
</dbReference>
<dbReference type="RefSeq" id="WP_010738341.1">
    <property type="nucleotide sequence ID" value="NZ_AP027299.1"/>
</dbReference>
<dbReference type="GO" id="GO:0016887">
    <property type="term" value="F:ATP hydrolysis activity"/>
    <property type="evidence" value="ECO:0007669"/>
    <property type="project" value="InterPro"/>
</dbReference>
<evidence type="ECO:0000256" key="2">
    <source>
        <dbReference type="ARBA" id="ARBA00022741"/>
    </source>
</evidence>
<dbReference type="Gene3D" id="3.40.50.300">
    <property type="entry name" value="P-loop containing nucleotide triphosphate hydrolases"/>
    <property type="match status" value="1"/>
</dbReference>
<organism evidence="6 8">
    <name type="scientific">Enterococcus hirae</name>
    <dbReference type="NCBI Taxonomy" id="1354"/>
    <lineage>
        <taxon>Bacteria</taxon>
        <taxon>Bacillati</taxon>
        <taxon>Bacillota</taxon>
        <taxon>Bacilli</taxon>
        <taxon>Lactobacillales</taxon>
        <taxon>Enterococcaceae</taxon>
        <taxon>Enterococcus</taxon>
    </lineage>
</organism>
<dbReference type="SMART" id="SM00382">
    <property type="entry name" value="AAA"/>
    <property type="match status" value="1"/>
</dbReference>
<dbReference type="AlphaFoldDB" id="A0A1V8XD30"/>
<dbReference type="Proteomes" id="UP000352698">
    <property type="component" value="Unassembled WGS sequence"/>
</dbReference>
<keyword evidence="3 6" id="KW-0067">ATP-binding</keyword>
<dbReference type="SUPFAM" id="SSF52540">
    <property type="entry name" value="P-loop containing nucleoside triphosphate hydrolases"/>
    <property type="match status" value="1"/>
</dbReference>
<reference evidence="6 8" key="2">
    <citation type="submission" date="2019-05" db="EMBL/GenBank/DDBJ databases">
        <authorList>
            <consortium name="Pathogen Informatics"/>
        </authorList>
    </citation>
    <scope>NUCLEOTIDE SEQUENCE [LARGE SCALE GENOMIC DNA]</scope>
    <source>
        <strain evidence="6 8">NCTC12204</strain>
    </source>
</reference>
<dbReference type="InterPro" id="IPR003439">
    <property type="entry name" value="ABC_transporter-like_ATP-bd"/>
</dbReference>
<dbReference type="PANTHER" id="PTHR43875:SF1">
    <property type="entry name" value="OSMOPROTECTIVE COMPOUNDS UPTAKE ATP-BINDING PROTEIN GGTA"/>
    <property type="match status" value="1"/>
</dbReference>
<evidence type="ECO:0000256" key="3">
    <source>
        <dbReference type="ARBA" id="ARBA00022840"/>
    </source>
</evidence>
<dbReference type="Gene3D" id="2.40.50.140">
    <property type="entry name" value="Nucleic acid-binding proteins"/>
    <property type="match status" value="1"/>
</dbReference>
<dbReference type="InterPro" id="IPR047641">
    <property type="entry name" value="ABC_transpr_MalK/UgpC-like"/>
</dbReference>
<dbReference type="EMBL" id="LESJ01000001">
    <property type="protein sequence ID" value="RBT71023.1"/>
    <property type="molecule type" value="Genomic_DNA"/>
</dbReference>
<comment type="caution">
    <text evidence="6">The sequence shown here is derived from an EMBL/GenBank/DDBJ whole genome shotgun (WGS) entry which is preliminary data.</text>
</comment>
<dbReference type="EC" id="3.6.3.19" evidence="6"/>